<evidence type="ECO:0000256" key="1">
    <source>
        <dbReference type="ARBA" id="ARBA00011051"/>
    </source>
</evidence>
<evidence type="ECO:0000313" key="6">
    <source>
        <dbReference type="Proteomes" id="UP000549052"/>
    </source>
</evidence>
<name>A0A839EFQ9_9HYPH</name>
<dbReference type="InterPro" id="IPR004360">
    <property type="entry name" value="Glyas_Fos-R_dOase_dom"/>
</dbReference>
<dbReference type="PRINTS" id="PR00311">
    <property type="entry name" value="BLEOMYCINRST"/>
</dbReference>
<feature type="domain" description="VOC" evidence="4">
    <location>
        <begin position="1"/>
        <end position="118"/>
    </location>
</feature>
<dbReference type="GO" id="GO:0046677">
    <property type="term" value="P:response to antibiotic"/>
    <property type="evidence" value="ECO:0007669"/>
    <property type="project" value="UniProtKB-KW"/>
</dbReference>
<dbReference type="EMBL" id="JACGXN010000001">
    <property type="protein sequence ID" value="MBA8877609.1"/>
    <property type="molecule type" value="Genomic_DNA"/>
</dbReference>
<evidence type="ECO:0000313" key="5">
    <source>
        <dbReference type="EMBL" id="MBA8877609.1"/>
    </source>
</evidence>
<dbReference type="InterPro" id="IPR000335">
    <property type="entry name" value="Bleomycin-R"/>
</dbReference>
<comment type="caution">
    <text evidence="5">The sequence shown here is derived from an EMBL/GenBank/DDBJ whole genome shotgun (WGS) entry which is preliminary data.</text>
</comment>
<evidence type="ECO:0000256" key="2">
    <source>
        <dbReference type="ARBA" id="ARBA00021572"/>
    </source>
</evidence>
<dbReference type="CDD" id="cd08350">
    <property type="entry name" value="BLMT_like"/>
    <property type="match status" value="1"/>
</dbReference>
<evidence type="ECO:0000256" key="3">
    <source>
        <dbReference type="ARBA" id="ARBA00023251"/>
    </source>
</evidence>
<dbReference type="GO" id="GO:0051213">
    <property type="term" value="F:dioxygenase activity"/>
    <property type="evidence" value="ECO:0007669"/>
    <property type="project" value="UniProtKB-KW"/>
</dbReference>
<keyword evidence="5" id="KW-0223">Dioxygenase</keyword>
<keyword evidence="6" id="KW-1185">Reference proteome</keyword>
<dbReference type="RefSeq" id="WP_182548258.1">
    <property type="nucleotide sequence ID" value="NZ_JACGXN010000001.1"/>
</dbReference>
<evidence type="ECO:0000259" key="4">
    <source>
        <dbReference type="PROSITE" id="PS51819"/>
    </source>
</evidence>
<dbReference type="InterPro" id="IPR029068">
    <property type="entry name" value="Glyas_Bleomycin-R_OHBP_Dase"/>
</dbReference>
<keyword evidence="5" id="KW-0560">Oxidoreductase</keyword>
<reference evidence="5 6" key="1">
    <citation type="submission" date="2020-07" db="EMBL/GenBank/DDBJ databases">
        <title>Genomic Encyclopedia of Type Strains, Phase IV (KMG-V): Genome sequencing to study the core and pangenomes of soil and plant-associated prokaryotes.</title>
        <authorList>
            <person name="Whitman W."/>
        </authorList>
    </citation>
    <scope>NUCLEOTIDE SEQUENCE [LARGE SCALE GENOMIC DNA]</scope>
    <source>
        <strain evidence="5 6">AN3</strain>
    </source>
</reference>
<keyword evidence="3" id="KW-0046">Antibiotic resistance</keyword>
<organism evidence="5 6">
    <name type="scientific">Phyllobacterium myrsinacearum</name>
    <dbReference type="NCBI Taxonomy" id="28101"/>
    <lineage>
        <taxon>Bacteria</taxon>
        <taxon>Pseudomonadati</taxon>
        <taxon>Pseudomonadota</taxon>
        <taxon>Alphaproteobacteria</taxon>
        <taxon>Hyphomicrobiales</taxon>
        <taxon>Phyllobacteriaceae</taxon>
        <taxon>Phyllobacterium</taxon>
    </lineage>
</organism>
<dbReference type="InterPro" id="IPR037523">
    <property type="entry name" value="VOC_core"/>
</dbReference>
<protein>
    <recommendedName>
        <fullName evidence="2">Bleomycin resistance protein</fullName>
    </recommendedName>
</protein>
<accession>A0A839EFQ9</accession>
<keyword evidence="5" id="KW-0456">Lyase</keyword>
<dbReference type="Gene3D" id="3.10.180.10">
    <property type="entry name" value="2,3-Dihydroxybiphenyl 1,2-Dioxygenase, domain 1"/>
    <property type="match status" value="1"/>
</dbReference>
<proteinExistence type="inferred from homology"/>
<gene>
    <name evidence="5" type="ORF">FHW16_001291</name>
</gene>
<dbReference type="AlphaFoldDB" id="A0A839EFQ9"/>
<comment type="similarity">
    <text evidence="1">Belongs to the bleomycin resistance protein family.</text>
</comment>
<dbReference type="SUPFAM" id="SSF54593">
    <property type="entry name" value="Glyoxalase/Bleomycin resistance protein/Dihydroxybiphenyl dioxygenase"/>
    <property type="match status" value="1"/>
</dbReference>
<dbReference type="Pfam" id="PF00903">
    <property type="entry name" value="Glyoxalase"/>
    <property type="match status" value="1"/>
</dbReference>
<dbReference type="PROSITE" id="PS51819">
    <property type="entry name" value="VOC"/>
    <property type="match status" value="1"/>
</dbReference>
<sequence length="119" mass="13171">MVNSATPNLPSSDFEKTARFYADLGFSEDYRGDDWMILERDGVVLEFFSYPGVDPLSSSFSCCLRLDDVDGFYGVCKAAGIPEAVMGQPRLHPLENEDWGRMGALIDPDGTLLRLIGNQ</sequence>
<dbReference type="Proteomes" id="UP000549052">
    <property type="component" value="Unassembled WGS sequence"/>
</dbReference>
<dbReference type="GO" id="GO:0016829">
    <property type="term" value="F:lyase activity"/>
    <property type="evidence" value="ECO:0007669"/>
    <property type="project" value="UniProtKB-KW"/>
</dbReference>